<accession>A0A5S9MEA3</accession>
<name>A0A5S9MEA3_BACIA</name>
<reference evidence="1 2" key="1">
    <citation type="submission" date="2019-12" db="EMBL/GenBank/DDBJ databases">
        <title>Full genome sequence of a Bacillus safensis strain isolated from commercially available natto in Indonesia.</title>
        <authorList>
            <person name="Yoshida M."/>
            <person name="Uomi M."/>
            <person name="Waturangi D."/>
            <person name="Ekaputri J.J."/>
            <person name="Setiamarga D.H.E."/>
        </authorList>
    </citation>
    <scope>NUCLEOTIDE SEQUENCE [LARGE SCALE GENOMIC DNA]</scope>
    <source>
        <strain evidence="1 2">IDN1</strain>
    </source>
</reference>
<dbReference type="Proteomes" id="UP000464658">
    <property type="component" value="Chromosome"/>
</dbReference>
<organism evidence="1 2">
    <name type="scientific">Bacillus safensis</name>
    <dbReference type="NCBI Taxonomy" id="561879"/>
    <lineage>
        <taxon>Bacteria</taxon>
        <taxon>Bacillati</taxon>
        <taxon>Bacillota</taxon>
        <taxon>Bacilli</taxon>
        <taxon>Bacillales</taxon>
        <taxon>Bacillaceae</taxon>
        <taxon>Bacillus</taxon>
    </lineage>
</organism>
<proteinExistence type="predicted"/>
<dbReference type="AlphaFoldDB" id="A0A5S9MEA3"/>
<evidence type="ECO:0000313" key="2">
    <source>
        <dbReference type="Proteomes" id="UP000464658"/>
    </source>
</evidence>
<protein>
    <submittedName>
        <fullName evidence="1">Uncharacterized protein</fullName>
    </submittedName>
</protein>
<sequence length="44" mass="5298">MKELIKLKYNYTHLEDNVNRLYAEMKILNPSEQSIDTISEKIRD</sequence>
<dbReference type="EMBL" id="AP021906">
    <property type="protein sequence ID" value="BBP91817.1"/>
    <property type="molecule type" value="Genomic_DNA"/>
</dbReference>
<gene>
    <name evidence="1" type="ORF">BsIDN1_54350</name>
</gene>
<evidence type="ECO:0000313" key="1">
    <source>
        <dbReference type="EMBL" id="BBP91817.1"/>
    </source>
</evidence>